<evidence type="ECO:0000313" key="3">
    <source>
        <dbReference type="EMBL" id="GEM38884.1"/>
    </source>
</evidence>
<protein>
    <submittedName>
        <fullName evidence="3">META domain-containing protein</fullName>
    </submittedName>
</protein>
<sequence length="260" mass="27087">MAANFVRFGPIVALALLAVTACSSGDSDPKPAESGLVGRTFLSTEVKGAPIPGGGPLTLTFKDDRIAADAGCNSHSGVVALDDHKLHVSGLASTLMACPGDREGADEWLSGLLNSDPTWQLDGPKLTVQNDNLTVHLLDKKVAKPDKPVKGTTWIVTALITPDAQMRSQTIDEVKPTLTIAEDGSVSGSAGCNRMTGRATGPDTELTFQVGTTKMLCSPEVMEVEQAVLKVLDGKTTATVDADVLTLRNANGNGLTLHAE</sequence>
<proteinExistence type="predicted"/>
<organism evidence="3 4">
    <name type="scientific">Nocardia ninae NBRC 108245</name>
    <dbReference type="NCBI Taxonomy" id="1210091"/>
    <lineage>
        <taxon>Bacteria</taxon>
        <taxon>Bacillati</taxon>
        <taxon>Actinomycetota</taxon>
        <taxon>Actinomycetes</taxon>
        <taxon>Mycobacteriales</taxon>
        <taxon>Nocardiaceae</taxon>
        <taxon>Nocardia</taxon>
    </lineage>
</organism>
<evidence type="ECO:0000259" key="2">
    <source>
        <dbReference type="Pfam" id="PF03724"/>
    </source>
</evidence>
<dbReference type="PANTHER" id="PTHR35535">
    <property type="entry name" value="HEAT SHOCK PROTEIN HSLJ"/>
    <property type="match status" value="1"/>
</dbReference>
<comment type="caution">
    <text evidence="3">The sequence shown here is derived from an EMBL/GenBank/DDBJ whole genome shotgun (WGS) entry which is preliminary data.</text>
</comment>
<evidence type="ECO:0000313" key="4">
    <source>
        <dbReference type="Proteomes" id="UP000321424"/>
    </source>
</evidence>
<dbReference type="OrthoDB" id="507754at2"/>
<dbReference type="InterPro" id="IPR053147">
    <property type="entry name" value="Hsp_HslJ-like"/>
</dbReference>
<accession>A0A511MDZ3</accession>
<dbReference type="Pfam" id="PF03724">
    <property type="entry name" value="META"/>
    <property type="match status" value="2"/>
</dbReference>
<reference evidence="3 4" key="1">
    <citation type="submission" date="2019-07" db="EMBL/GenBank/DDBJ databases">
        <title>Whole genome shotgun sequence of Nocardia ninae NBRC 108245.</title>
        <authorList>
            <person name="Hosoyama A."/>
            <person name="Uohara A."/>
            <person name="Ohji S."/>
            <person name="Ichikawa N."/>
        </authorList>
    </citation>
    <scope>NUCLEOTIDE SEQUENCE [LARGE SCALE GENOMIC DNA]</scope>
    <source>
        <strain evidence="3 4">NBRC 108245</strain>
    </source>
</reference>
<dbReference type="PANTHER" id="PTHR35535:SF2">
    <property type="entry name" value="DUF306 DOMAIN-CONTAINING PROTEIN"/>
    <property type="match status" value="1"/>
</dbReference>
<feature type="domain" description="DUF306" evidence="2">
    <location>
        <begin position="148"/>
        <end position="255"/>
    </location>
</feature>
<dbReference type="Gene3D" id="2.40.128.270">
    <property type="match status" value="2"/>
</dbReference>
<dbReference type="AlphaFoldDB" id="A0A511MDZ3"/>
<dbReference type="Proteomes" id="UP000321424">
    <property type="component" value="Unassembled WGS sequence"/>
</dbReference>
<dbReference type="EMBL" id="BJXA01000020">
    <property type="protein sequence ID" value="GEM38884.1"/>
    <property type="molecule type" value="Genomic_DNA"/>
</dbReference>
<dbReference type="InterPro" id="IPR005184">
    <property type="entry name" value="DUF306_Meta_HslJ"/>
</dbReference>
<name>A0A511MDZ3_9NOCA</name>
<keyword evidence="4" id="KW-1185">Reference proteome</keyword>
<feature type="signal peptide" evidence="1">
    <location>
        <begin position="1"/>
        <end position="24"/>
    </location>
</feature>
<dbReference type="PROSITE" id="PS51257">
    <property type="entry name" value="PROKAR_LIPOPROTEIN"/>
    <property type="match status" value="1"/>
</dbReference>
<gene>
    <name evidence="3" type="ORF">NN4_34030</name>
</gene>
<feature type="chain" id="PRO_5038510497" evidence="1">
    <location>
        <begin position="25"/>
        <end position="260"/>
    </location>
</feature>
<dbReference type="RefSeq" id="WP_147131770.1">
    <property type="nucleotide sequence ID" value="NZ_BJXA01000020.1"/>
</dbReference>
<dbReference type="InterPro" id="IPR038670">
    <property type="entry name" value="HslJ-like_sf"/>
</dbReference>
<feature type="domain" description="DUF306" evidence="2">
    <location>
        <begin position="35"/>
        <end position="133"/>
    </location>
</feature>
<keyword evidence="1" id="KW-0732">Signal</keyword>
<evidence type="ECO:0000256" key="1">
    <source>
        <dbReference type="SAM" id="SignalP"/>
    </source>
</evidence>